<dbReference type="RefSeq" id="WP_281045346.1">
    <property type="nucleotide sequence ID" value="NZ_JARYGZ010000002.1"/>
</dbReference>
<sequence>MTEAPGHRRPPDAEEHARQVAAMVRAIGRHPDYRVLRRIKPMRRTAPGGIRPEMMCGCAIDVETTGLDHRKDEIIELAMQRFWTDAEGRIVATGRRVSWLEEPAVAEISEEITRVTGLTADDVRGRSITDAEAITLLRDAHVVVAHNAGFDRPFVESRLPGAAGLRWVCSMRDVDWRAHGFEGRVLGHLLGQMGWFHSAHRAQADVDALLHLLDHPVGATTVFREAVTTASRPTWRISAIDAPYGAKDALKARGYRWNGEAKVWSKEVARDGLDDEIGWAIGSVYAGRGRPRFDRITWNDRYAGV</sequence>
<dbReference type="PANTHER" id="PTHR30231:SF37">
    <property type="entry name" value="EXODEOXYRIBONUCLEASE 10"/>
    <property type="match status" value="1"/>
</dbReference>
<dbReference type="SMART" id="SM00479">
    <property type="entry name" value="EXOIII"/>
    <property type="match status" value="1"/>
</dbReference>
<feature type="domain" description="Exonuclease" evidence="1">
    <location>
        <begin position="58"/>
        <end position="222"/>
    </location>
</feature>
<dbReference type="InterPro" id="IPR013520">
    <property type="entry name" value="Ribonucl_H"/>
</dbReference>
<dbReference type="EMBL" id="JARYGZ010000002">
    <property type="protein sequence ID" value="MDH7639983.1"/>
    <property type="molecule type" value="Genomic_DNA"/>
</dbReference>
<accession>A0ABT6N3V4</accession>
<dbReference type="GO" id="GO:0004527">
    <property type="term" value="F:exonuclease activity"/>
    <property type="evidence" value="ECO:0007669"/>
    <property type="project" value="UniProtKB-KW"/>
</dbReference>
<reference evidence="2" key="1">
    <citation type="submission" date="2023-04" db="EMBL/GenBank/DDBJ databases">
        <title>Sphingomonas sp. MAHUQ-71 isolated from rice field.</title>
        <authorList>
            <person name="Huq M.A."/>
        </authorList>
    </citation>
    <scope>NUCLEOTIDE SEQUENCE</scope>
    <source>
        <strain evidence="2">MAHUQ-71</strain>
    </source>
</reference>
<evidence type="ECO:0000313" key="2">
    <source>
        <dbReference type="EMBL" id="MDH7639983.1"/>
    </source>
</evidence>
<keyword evidence="3" id="KW-1185">Reference proteome</keyword>
<evidence type="ECO:0000313" key="3">
    <source>
        <dbReference type="Proteomes" id="UP001160625"/>
    </source>
</evidence>
<organism evidence="2 3">
    <name type="scientific">Sphingomonas oryzagri</name>
    <dbReference type="NCBI Taxonomy" id="3042314"/>
    <lineage>
        <taxon>Bacteria</taxon>
        <taxon>Pseudomonadati</taxon>
        <taxon>Pseudomonadota</taxon>
        <taxon>Alphaproteobacteria</taxon>
        <taxon>Sphingomonadales</taxon>
        <taxon>Sphingomonadaceae</taxon>
        <taxon>Sphingomonas</taxon>
    </lineage>
</organism>
<proteinExistence type="predicted"/>
<dbReference type="InterPro" id="IPR012337">
    <property type="entry name" value="RNaseH-like_sf"/>
</dbReference>
<comment type="caution">
    <text evidence="2">The sequence shown here is derived from an EMBL/GenBank/DDBJ whole genome shotgun (WGS) entry which is preliminary data.</text>
</comment>
<name>A0ABT6N3V4_9SPHN</name>
<gene>
    <name evidence="2" type="ORF">QGN17_14700</name>
</gene>
<evidence type="ECO:0000259" key="1">
    <source>
        <dbReference type="SMART" id="SM00479"/>
    </source>
</evidence>
<dbReference type="NCBIfam" id="NF006615">
    <property type="entry name" value="PRK09182.1"/>
    <property type="match status" value="1"/>
</dbReference>
<keyword evidence="2" id="KW-0540">Nuclease</keyword>
<dbReference type="SUPFAM" id="SSF53098">
    <property type="entry name" value="Ribonuclease H-like"/>
    <property type="match status" value="1"/>
</dbReference>
<dbReference type="InterPro" id="IPR036397">
    <property type="entry name" value="RNaseH_sf"/>
</dbReference>
<keyword evidence="2" id="KW-0378">Hydrolase</keyword>
<keyword evidence="2" id="KW-0269">Exonuclease</keyword>
<dbReference type="Pfam" id="PF00929">
    <property type="entry name" value="RNase_T"/>
    <property type="match status" value="1"/>
</dbReference>
<dbReference type="Proteomes" id="UP001160625">
    <property type="component" value="Unassembled WGS sequence"/>
</dbReference>
<dbReference type="CDD" id="cd06127">
    <property type="entry name" value="DEDDh"/>
    <property type="match status" value="1"/>
</dbReference>
<dbReference type="PANTHER" id="PTHR30231">
    <property type="entry name" value="DNA POLYMERASE III SUBUNIT EPSILON"/>
    <property type="match status" value="1"/>
</dbReference>
<dbReference type="Gene3D" id="3.30.420.10">
    <property type="entry name" value="Ribonuclease H-like superfamily/Ribonuclease H"/>
    <property type="match status" value="1"/>
</dbReference>
<protein>
    <submittedName>
        <fullName evidence="2">3'-5' exonuclease</fullName>
    </submittedName>
</protein>